<organism evidence="1">
    <name type="scientific">Rhizophora mucronata</name>
    <name type="common">Asiatic mangrove</name>
    <dbReference type="NCBI Taxonomy" id="61149"/>
    <lineage>
        <taxon>Eukaryota</taxon>
        <taxon>Viridiplantae</taxon>
        <taxon>Streptophyta</taxon>
        <taxon>Embryophyta</taxon>
        <taxon>Tracheophyta</taxon>
        <taxon>Spermatophyta</taxon>
        <taxon>Magnoliopsida</taxon>
        <taxon>eudicotyledons</taxon>
        <taxon>Gunneridae</taxon>
        <taxon>Pentapetalae</taxon>
        <taxon>rosids</taxon>
        <taxon>fabids</taxon>
        <taxon>Malpighiales</taxon>
        <taxon>Rhizophoraceae</taxon>
        <taxon>Rhizophora</taxon>
    </lineage>
</organism>
<accession>A0A2P2KU96</accession>
<name>A0A2P2KU96_RHIMU</name>
<evidence type="ECO:0000313" key="1">
    <source>
        <dbReference type="EMBL" id="MBX09300.1"/>
    </source>
</evidence>
<dbReference type="AlphaFoldDB" id="A0A2P2KU96"/>
<proteinExistence type="predicted"/>
<reference evidence="1" key="1">
    <citation type="submission" date="2018-02" db="EMBL/GenBank/DDBJ databases">
        <title>Rhizophora mucronata_Transcriptome.</title>
        <authorList>
            <person name="Meera S.P."/>
            <person name="Sreeshan A."/>
            <person name="Augustine A."/>
        </authorList>
    </citation>
    <scope>NUCLEOTIDE SEQUENCE</scope>
    <source>
        <tissue evidence="1">Leaf</tissue>
    </source>
</reference>
<protein>
    <submittedName>
        <fullName evidence="1">Uncharacterized protein</fullName>
    </submittedName>
</protein>
<dbReference type="EMBL" id="GGEC01028816">
    <property type="protein sequence ID" value="MBX09300.1"/>
    <property type="molecule type" value="Transcribed_RNA"/>
</dbReference>
<sequence>MELGPEVSKQDTHDFVLYSVC</sequence>